<dbReference type="PANTHER" id="PTHR43029">
    <property type="entry name" value="AMMONIUM TRANSPORTER MEP2"/>
    <property type="match status" value="1"/>
</dbReference>
<dbReference type="InterPro" id="IPR024041">
    <property type="entry name" value="NH4_transpt_AmtB-like_dom"/>
</dbReference>
<dbReference type="GO" id="GO:0008519">
    <property type="term" value="F:ammonium channel activity"/>
    <property type="evidence" value="ECO:0007669"/>
    <property type="project" value="InterPro"/>
</dbReference>
<dbReference type="InterPro" id="IPR001905">
    <property type="entry name" value="Ammonium_transpt"/>
</dbReference>
<dbReference type="GO" id="GO:0005886">
    <property type="term" value="C:plasma membrane"/>
    <property type="evidence" value="ECO:0007669"/>
    <property type="project" value="UniProtKB-SubCell"/>
</dbReference>
<gene>
    <name evidence="11" type="ORF">NliqN6_0438</name>
</gene>
<comment type="caution">
    <text evidence="11">The sequence shown here is derived from an EMBL/GenBank/DDBJ whole genome shotgun (WGS) entry which is preliminary data.</text>
</comment>
<dbReference type="InterPro" id="IPR018047">
    <property type="entry name" value="Ammonium_transpt_CS"/>
</dbReference>
<name>A0A8H3TNK4_9TREE</name>
<evidence type="ECO:0000256" key="6">
    <source>
        <dbReference type="ARBA" id="ARBA00023136"/>
    </source>
</evidence>
<dbReference type="Proteomes" id="UP000620104">
    <property type="component" value="Unassembled WGS sequence"/>
</dbReference>
<feature type="transmembrane region" description="Helical" evidence="8">
    <location>
        <begin position="151"/>
        <end position="173"/>
    </location>
</feature>
<feature type="transmembrane region" description="Helical" evidence="8">
    <location>
        <begin position="281"/>
        <end position="298"/>
    </location>
</feature>
<proteinExistence type="inferred from homology"/>
<comment type="similarity">
    <text evidence="2 8">Belongs to the ammonia transporter channel (TC 1.A.11.2) family.</text>
</comment>
<feature type="transmembrane region" description="Helical" evidence="8">
    <location>
        <begin position="185"/>
        <end position="205"/>
    </location>
</feature>
<dbReference type="FunFam" id="1.10.3430.10:FF:000003">
    <property type="entry name" value="Ammonium transporter"/>
    <property type="match status" value="1"/>
</dbReference>
<accession>A0A8H3TNK4</accession>
<evidence type="ECO:0000256" key="9">
    <source>
        <dbReference type="SAM" id="MobiDB-lite"/>
    </source>
</evidence>
<dbReference type="PROSITE" id="PS01219">
    <property type="entry name" value="AMMONIUM_TRANSP"/>
    <property type="match status" value="1"/>
</dbReference>
<feature type="transmembrane region" description="Helical" evidence="8">
    <location>
        <begin position="118"/>
        <end position="139"/>
    </location>
</feature>
<feature type="transmembrane region" description="Helical" evidence="8">
    <location>
        <begin position="253"/>
        <end position="274"/>
    </location>
</feature>
<dbReference type="PANTHER" id="PTHR43029:SF10">
    <property type="entry name" value="AMMONIUM TRANSPORTER MEP2"/>
    <property type="match status" value="1"/>
</dbReference>
<dbReference type="AlphaFoldDB" id="A0A8H3TNK4"/>
<dbReference type="Pfam" id="PF00909">
    <property type="entry name" value="Ammonium_transp"/>
    <property type="match status" value="1"/>
</dbReference>
<feature type="region of interest" description="Disordered" evidence="9">
    <location>
        <begin position="466"/>
        <end position="485"/>
    </location>
</feature>
<feature type="transmembrane region" description="Helical" evidence="8">
    <location>
        <begin position="392"/>
        <end position="413"/>
    </location>
</feature>
<evidence type="ECO:0000256" key="2">
    <source>
        <dbReference type="ARBA" id="ARBA00005887"/>
    </source>
</evidence>
<feature type="transmembrane region" description="Helical" evidence="8">
    <location>
        <begin position="225"/>
        <end position="241"/>
    </location>
</feature>
<evidence type="ECO:0000256" key="3">
    <source>
        <dbReference type="ARBA" id="ARBA00022448"/>
    </source>
</evidence>
<evidence type="ECO:0000256" key="1">
    <source>
        <dbReference type="ARBA" id="ARBA00004141"/>
    </source>
</evidence>
<feature type="transmembrane region" description="Helical" evidence="8">
    <location>
        <begin position="31"/>
        <end position="52"/>
    </location>
</feature>
<protein>
    <recommendedName>
        <fullName evidence="8">Ammonium transporter</fullName>
    </recommendedName>
</protein>
<evidence type="ECO:0000256" key="5">
    <source>
        <dbReference type="ARBA" id="ARBA00022989"/>
    </source>
</evidence>
<evidence type="ECO:0000256" key="8">
    <source>
        <dbReference type="RuleBase" id="RU362002"/>
    </source>
</evidence>
<evidence type="ECO:0000259" key="10">
    <source>
        <dbReference type="Pfam" id="PF00909"/>
    </source>
</evidence>
<comment type="subcellular location">
    <subcellularLocation>
        <location evidence="8">Cell membrane</location>
        <topology evidence="8">Multi-pass membrane protein</topology>
    </subcellularLocation>
    <subcellularLocation>
        <location evidence="1">Membrane</location>
        <topology evidence="1">Multi-pass membrane protein</topology>
    </subcellularLocation>
</comment>
<keyword evidence="5 8" id="KW-1133">Transmembrane helix</keyword>
<feature type="domain" description="Ammonium transporter AmtB-like" evidence="10">
    <location>
        <begin position="32"/>
        <end position="434"/>
    </location>
</feature>
<feature type="transmembrane region" description="Helical" evidence="8">
    <location>
        <begin position="64"/>
        <end position="82"/>
    </location>
</feature>
<dbReference type="SUPFAM" id="SSF111352">
    <property type="entry name" value="Ammonium transporter"/>
    <property type="match status" value="1"/>
</dbReference>
<dbReference type="OrthoDB" id="534912at2759"/>
<evidence type="ECO:0000256" key="4">
    <source>
        <dbReference type="ARBA" id="ARBA00022692"/>
    </source>
</evidence>
<keyword evidence="4 8" id="KW-0812">Transmembrane</keyword>
<dbReference type="NCBIfam" id="TIGR00836">
    <property type="entry name" value="amt"/>
    <property type="match status" value="1"/>
</dbReference>
<keyword evidence="7 8" id="KW-0924">Ammonia transport</keyword>
<keyword evidence="6 8" id="KW-0472">Membrane</keyword>
<sequence>MVNVTYLDPSHDVAYAADADSEATIYNLGDMAFMLICTALVWLMIPGVGLMYSGLLRRKNALSMLHLSLAGIAVGSFQWFFWGYSLAFSDGASAFIGDVKYFGLKGVLEAPSIGSSRIPALLFALYQCMFACITVVLAIGGFAERGRIGPVLLFMFCWLTIVYCPIACWTWNAAGWSFVLGGLDYAGGSPVHISSGTASLAVALYLGKRRGYGTQSLAYKPHNTFFVVLGTAFLWVGWFGFNGGSGLGANLRAVMAMVVTNLAASVGGLTWMFMDWRLERKWSAIGFCSGAVCGLVGITPASGYVGAPASVAIGFVTAAVCNLSTRLKFLLRIDDALDVFATHGIGGAVGCLLTALFAQASVAGLDGTEIPGGWIDHHYIQLAYQLADCTAAMAYSFAVTTILCWMFHFIPFLRLKTTEEEEIVGIDDAFLGEFTHDYIAVDPELRMHRVDSKVFVDGNGEYANKLSPSASGTGNEKAGGSRIDP</sequence>
<feature type="transmembrane region" description="Helical" evidence="8">
    <location>
        <begin position="304"/>
        <end position="324"/>
    </location>
</feature>
<feature type="transmembrane region" description="Helical" evidence="8">
    <location>
        <begin position="336"/>
        <end position="358"/>
    </location>
</feature>
<keyword evidence="3 8" id="KW-0813">Transport</keyword>
<dbReference type="InterPro" id="IPR029020">
    <property type="entry name" value="Ammonium/urea_transptr"/>
</dbReference>
<reference evidence="11" key="1">
    <citation type="submission" date="2020-07" db="EMBL/GenBank/DDBJ databases">
        <title>Draft Genome Sequence of a Deep-Sea Yeast, Naganishia (Cryptococcus) liquefaciens strain N6.</title>
        <authorList>
            <person name="Han Y.W."/>
            <person name="Kajitani R."/>
            <person name="Morimoto H."/>
            <person name="Parhat M."/>
            <person name="Tsubouchi H."/>
            <person name="Bakenova O."/>
            <person name="Ogata M."/>
            <person name="Argunhan B."/>
            <person name="Aoki R."/>
            <person name="Kajiwara S."/>
            <person name="Itoh T."/>
            <person name="Iwasaki H."/>
        </authorList>
    </citation>
    <scope>NUCLEOTIDE SEQUENCE</scope>
    <source>
        <strain evidence="11">N6</strain>
    </source>
</reference>
<dbReference type="Gene3D" id="1.10.3430.10">
    <property type="entry name" value="Ammonium transporter AmtB like domains"/>
    <property type="match status" value="1"/>
</dbReference>
<evidence type="ECO:0000313" key="12">
    <source>
        <dbReference type="Proteomes" id="UP000620104"/>
    </source>
</evidence>
<keyword evidence="12" id="KW-1185">Reference proteome</keyword>
<evidence type="ECO:0000256" key="7">
    <source>
        <dbReference type="ARBA" id="ARBA00023177"/>
    </source>
</evidence>
<organism evidence="11 12">
    <name type="scientific">Naganishia liquefaciens</name>
    <dbReference type="NCBI Taxonomy" id="104408"/>
    <lineage>
        <taxon>Eukaryota</taxon>
        <taxon>Fungi</taxon>
        <taxon>Dikarya</taxon>
        <taxon>Basidiomycota</taxon>
        <taxon>Agaricomycotina</taxon>
        <taxon>Tremellomycetes</taxon>
        <taxon>Filobasidiales</taxon>
        <taxon>Filobasidiaceae</taxon>
        <taxon>Naganishia</taxon>
    </lineage>
</organism>
<evidence type="ECO:0000313" key="11">
    <source>
        <dbReference type="EMBL" id="GHJ84036.1"/>
    </source>
</evidence>
<dbReference type="EMBL" id="BLZA01000005">
    <property type="protein sequence ID" value="GHJ84036.1"/>
    <property type="molecule type" value="Genomic_DNA"/>
</dbReference>